<dbReference type="Proteomes" id="UP000546126">
    <property type="component" value="Unassembled WGS sequence"/>
</dbReference>
<evidence type="ECO:0000313" key="3">
    <source>
        <dbReference type="EMBL" id="NUW44446.1"/>
    </source>
</evidence>
<evidence type="ECO:0000256" key="2">
    <source>
        <dbReference type="SAM" id="Phobius"/>
    </source>
</evidence>
<dbReference type="AlphaFoldDB" id="A0A7Y6MF93"/>
<accession>A0A7Y6MF93</accession>
<protein>
    <submittedName>
        <fullName evidence="3">Uncharacterized protein</fullName>
    </submittedName>
</protein>
<keyword evidence="2" id="KW-0812">Transmembrane</keyword>
<feature type="transmembrane region" description="Helical" evidence="2">
    <location>
        <begin position="38"/>
        <end position="60"/>
    </location>
</feature>
<organism evidence="3 4">
    <name type="scientific">Nonomuraea rhodomycinica</name>
    <dbReference type="NCBI Taxonomy" id="1712872"/>
    <lineage>
        <taxon>Bacteria</taxon>
        <taxon>Bacillati</taxon>
        <taxon>Actinomycetota</taxon>
        <taxon>Actinomycetes</taxon>
        <taxon>Streptosporangiales</taxon>
        <taxon>Streptosporangiaceae</taxon>
        <taxon>Nonomuraea</taxon>
    </lineage>
</organism>
<sequence>MPVAQAAHATSAAPASPARPARPAAVAPAPPSVHHRALLTWLAVYSMIMVVQLLLGPAIAPLPMPLRTLILTGVVVPTVVYLLMPLLLRAHARMPRRGRRPSSAGRP</sequence>
<reference evidence="3 4" key="1">
    <citation type="submission" date="2020-06" db="EMBL/GenBank/DDBJ databases">
        <authorList>
            <person name="Chanama M."/>
        </authorList>
    </citation>
    <scope>NUCLEOTIDE SEQUENCE [LARGE SCALE GENOMIC DNA]</scope>
    <source>
        <strain evidence="3 4">TBRC6557</strain>
    </source>
</reference>
<comment type="caution">
    <text evidence="3">The sequence shown here is derived from an EMBL/GenBank/DDBJ whole genome shotgun (WGS) entry which is preliminary data.</text>
</comment>
<keyword evidence="4" id="KW-1185">Reference proteome</keyword>
<dbReference type="RefSeq" id="WP_175603954.1">
    <property type="nucleotide sequence ID" value="NZ_JABWGO010000009.1"/>
</dbReference>
<proteinExistence type="predicted"/>
<keyword evidence="2" id="KW-1133">Transmembrane helix</keyword>
<name>A0A7Y6MF93_9ACTN</name>
<feature type="transmembrane region" description="Helical" evidence="2">
    <location>
        <begin position="66"/>
        <end position="88"/>
    </location>
</feature>
<evidence type="ECO:0000256" key="1">
    <source>
        <dbReference type="SAM" id="MobiDB-lite"/>
    </source>
</evidence>
<feature type="compositionally biased region" description="Low complexity" evidence="1">
    <location>
        <begin position="1"/>
        <end position="27"/>
    </location>
</feature>
<dbReference type="EMBL" id="JABWGO010000009">
    <property type="protein sequence ID" value="NUW44446.1"/>
    <property type="molecule type" value="Genomic_DNA"/>
</dbReference>
<feature type="region of interest" description="Disordered" evidence="1">
    <location>
        <begin position="1"/>
        <end position="29"/>
    </location>
</feature>
<gene>
    <name evidence="3" type="ORF">HT134_30610</name>
</gene>
<evidence type="ECO:0000313" key="4">
    <source>
        <dbReference type="Proteomes" id="UP000546126"/>
    </source>
</evidence>
<keyword evidence="2" id="KW-0472">Membrane</keyword>